<gene>
    <name evidence="2" type="ORF">ALECFALPRED_010318</name>
</gene>
<feature type="compositionally biased region" description="Polar residues" evidence="1">
    <location>
        <begin position="57"/>
        <end position="84"/>
    </location>
</feature>
<dbReference type="AlphaFoldDB" id="A0A8H3F2C3"/>
<sequence length="348" mass="38219">MNEEPFAVPALPIHNISETSSNKRKMEPGMDFAAGTQQSKKGTGQTPNTLAPRGPSNPFNSDTTSSNPATKWYPNASTASLSSPPANPFHNPNFKAPDRQQTDPQTSLLEATKRAAVAERKAAEYLQAKDDAERQLNDHSALITANEQLLAENVTLKEAYAKLEKHAKNCEKATNKAQRDAKHAKGYADHIVGSQKGNLKSAERRCEEAARELKEWRDRYGWAVEKPAEEKAALDRRLSEWQSKAEKAWNEIAALKGGSQGQRGCTEAEGNQSSTKNEESQSIIINAQEIRGSIQAEAKAAKHKGERDLLYRMLQEEMARNAKVAESLVLRNAKLAESLDGATDGEKS</sequence>
<protein>
    <submittedName>
        <fullName evidence="2">Uncharacterized protein</fullName>
    </submittedName>
</protein>
<accession>A0A8H3F2C3</accession>
<feature type="region of interest" description="Disordered" evidence="1">
    <location>
        <begin position="172"/>
        <end position="203"/>
    </location>
</feature>
<evidence type="ECO:0000313" key="3">
    <source>
        <dbReference type="Proteomes" id="UP000664203"/>
    </source>
</evidence>
<dbReference type="EMBL" id="CAJPDR010000085">
    <property type="protein sequence ID" value="CAF9915749.1"/>
    <property type="molecule type" value="Genomic_DNA"/>
</dbReference>
<dbReference type="Proteomes" id="UP000664203">
    <property type="component" value="Unassembled WGS sequence"/>
</dbReference>
<proteinExistence type="predicted"/>
<evidence type="ECO:0000256" key="1">
    <source>
        <dbReference type="SAM" id="MobiDB-lite"/>
    </source>
</evidence>
<feature type="compositionally biased region" description="Polar residues" evidence="1">
    <location>
        <begin position="35"/>
        <end position="49"/>
    </location>
</feature>
<comment type="caution">
    <text evidence="2">The sequence shown here is derived from an EMBL/GenBank/DDBJ whole genome shotgun (WGS) entry which is preliminary data.</text>
</comment>
<evidence type="ECO:0000313" key="2">
    <source>
        <dbReference type="EMBL" id="CAF9915749.1"/>
    </source>
</evidence>
<feature type="region of interest" description="Disordered" evidence="1">
    <location>
        <begin position="256"/>
        <end position="280"/>
    </location>
</feature>
<dbReference type="OrthoDB" id="10405585at2759"/>
<feature type="compositionally biased region" description="Polar residues" evidence="1">
    <location>
        <begin position="269"/>
        <end position="280"/>
    </location>
</feature>
<organism evidence="2 3">
    <name type="scientific">Alectoria fallacina</name>
    <dbReference type="NCBI Taxonomy" id="1903189"/>
    <lineage>
        <taxon>Eukaryota</taxon>
        <taxon>Fungi</taxon>
        <taxon>Dikarya</taxon>
        <taxon>Ascomycota</taxon>
        <taxon>Pezizomycotina</taxon>
        <taxon>Lecanoromycetes</taxon>
        <taxon>OSLEUM clade</taxon>
        <taxon>Lecanoromycetidae</taxon>
        <taxon>Lecanorales</taxon>
        <taxon>Lecanorineae</taxon>
        <taxon>Parmeliaceae</taxon>
        <taxon>Alectoria</taxon>
    </lineage>
</organism>
<reference evidence="2" key="1">
    <citation type="submission" date="2021-03" db="EMBL/GenBank/DDBJ databases">
        <authorList>
            <person name="Tagirdzhanova G."/>
        </authorList>
    </citation>
    <scope>NUCLEOTIDE SEQUENCE</scope>
</reference>
<keyword evidence="3" id="KW-1185">Reference proteome</keyword>
<name>A0A8H3F2C3_9LECA</name>
<feature type="region of interest" description="Disordered" evidence="1">
    <location>
        <begin position="1"/>
        <end position="111"/>
    </location>
</feature>
<feature type="compositionally biased region" description="Basic and acidic residues" evidence="1">
    <location>
        <begin position="172"/>
        <end position="188"/>
    </location>
</feature>